<evidence type="ECO:0000259" key="13">
    <source>
        <dbReference type="PROSITE" id="PS50885"/>
    </source>
</evidence>
<dbReference type="EMBL" id="PUIB01000020">
    <property type="protein sequence ID" value="PQO30844.1"/>
    <property type="molecule type" value="Genomic_DNA"/>
</dbReference>
<evidence type="ECO:0000313" key="14">
    <source>
        <dbReference type="EMBL" id="PQO30844.1"/>
    </source>
</evidence>
<protein>
    <recommendedName>
        <fullName evidence="3">histidine kinase</fullName>
        <ecNumber evidence="3">2.7.13.3</ecNumber>
    </recommendedName>
</protein>
<keyword evidence="10 11" id="KW-0472">Membrane</keyword>
<reference evidence="14 15" key="1">
    <citation type="submission" date="2018-02" db="EMBL/GenBank/DDBJ databases">
        <title>Comparative genomes isolates from brazilian mangrove.</title>
        <authorList>
            <person name="Araujo J.E."/>
            <person name="Taketani R.G."/>
            <person name="Silva M.C.P."/>
            <person name="Loureco M.V."/>
            <person name="Andreote F.D."/>
        </authorList>
    </citation>
    <scope>NUCLEOTIDE SEQUENCE [LARGE SCALE GENOMIC DNA]</scope>
    <source>
        <strain evidence="14 15">NAP PRIS-MGV</strain>
    </source>
</reference>
<keyword evidence="7" id="KW-0418">Kinase</keyword>
<dbReference type="Pfam" id="PF02518">
    <property type="entry name" value="HATPase_c"/>
    <property type="match status" value="1"/>
</dbReference>
<dbReference type="CDD" id="cd00082">
    <property type="entry name" value="HisKA"/>
    <property type="match status" value="1"/>
</dbReference>
<dbReference type="InterPro" id="IPR004358">
    <property type="entry name" value="Sig_transdc_His_kin-like_C"/>
</dbReference>
<evidence type="ECO:0000256" key="9">
    <source>
        <dbReference type="ARBA" id="ARBA00023012"/>
    </source>
</evidence>
<dbReference type="SUPFAM" id="SSF47384">
    <property type="entry name" value="Homodimeric domain of signal transducing histidine kinase"/>
    <property type="match status" value="1"/>
</dbReference>
<dbReference type="GO" id="GO:0005886">
    <property type="term" value="C:plasma membrane"/>
    <property type="evidence" value="ECO:0007669"/>
    <property type="project" value="TreeGrafter"/>
</dbReference>
<dbReference type="CDD" id="cd06225">
    <property type="entry name" value="HAMP"/>
    <property type="match status" value="1"/>
</dbReference>
<feature type="domain" description="Histidine kinase" evidence="12">
    <location>
        <begin position="255"/>
        <end position="470"/>
    </location>
</feature>
<dbReference type="SUPFAM" id="SSF158472">
    <property type="entry name" value="HAMP domain-like"/>
    <property type="match status" value="1"/>
</dbReference>
<dbReference type="SUPFAM" id="SSF55874">
    <property type="entry name" value="ATPase domain of HSP90 chaperone/DNA topoisomerase II/histidine kinase"/>
    <property type="match status" value="1"/>
</dbReference>
<evidence type="ECO:0000259" key="12">
    <source>
        <dbReference type="PROSITE" id="PS50109"/>
    </source>
</evidence>
<feature type="transmembrane region" description="Helical" evidence="11">
    <location>
        <begin position="7"/>
        <end position="30"/>
    </location>
</feature>
<dbReference type="PROSITE" id="PS50109">
    <property type="entry name" value="HIS_KIN"/>
    <property type="match status" value="1"/>
</dbReference>
<dbReference type="InterPro" id="IPR036890">
    <property type="entry name" value="HATPase_C_sf"/>
</dbReference>
<keyword evidence="5" id="KW-0808">Transferase</keyword>
<dbReference type="InterPro" id="IPR005467">
    <property type="entry name" value="His_kinase_dom"/>
</dbReference>
<feature type="domain" description="HAMP" evidence="13">
    <location>
        <begin position="194"/>
        <end position="247"/>
    </location>
</feature>
<evidence type="ECO:0000256" key="4">
    <source>
        <dbReference type="ARBA" id="ARBA00022553"/>
    </source>
</evidence>
<accession>A0A2S8FFZ8</accession>
<dbReference type="Gene3D" id="3.30.565.10">
    <property type="entry name" value="Histidine kinase-like ATPase, C-terminal domain"/>
    <property type="match status" value="1"/>
</dbReference>
<dbReference type="SMART" id="SM00388">
    <property type="entry name" value="HisKA"/>
    <property type="match status" value="1"/>
</dbReference>
<comment type="caution">
    <text evidence="14">The sequence shown here is derived from an EMBL/GenBank/DDBJ whole genome shotgun (WGS) entry which is preliminary data.</text>
</comment>
<dbReference type="Proteomes" id="UP000239388">
    <property type="component" value="Unassembled WGS sequence"/>
</dbReference>
<dbReference type="GO" id="GO:0000155">
    <property type="term" value="F:phosphorelay sensor kinase activity"/>
    <property type="evidence" value="ECO:0007669"/>
    <property type="project" value="InterPro"/>
</dbReference>
<dbReference type="PROSITE" id="PS50885">
    <property type="entry name" value="HAMP"/>
    <property type="match status" value="1"/>
</dbReference>
<keyword evidence="8 11" id="KW-1133">Transmembrane helix</keyword>
<dbReference type="PRINTS" id="PR00344">
    <property type="entry name" value="BCTRLSENSOR"/>
</dbReference>
<proteinExistence type="predicted"/>
<organism evidence="14 15">
    <name type="scientific">Blastopirellula marina</name>
    <dbReference type="NCBI Taxonomy" id="124"/>
    <lineage>
        <taxon>Bacteria</taxon>
        <taxon>Pseudomonadati</taxon>
        <taxon>Planctomycetota</taxon>
        <taxon>Planctomycetia</taxon>
        <taxon>Pirellulales</taxon>
        <taxon>Pirellulaceae</taxon>
        <taxon>Blastopirellula</taxon>
    </lineage>
</organism>
<feature type="transmembrane region" description="Helical" evidence="11">
    <location>
        <begin position="167"/>
        <end position="188"/>
    </location>
</feature>
<dbReference type="Pfam" id="PF00512">
    <property type="entry name" value="HisKA"/>
    <property type="match status" value="1"/>
</dbReference>
<dbReference type="OrthoDB" id="9786919at2"/>
<evidence type="ECO:0000256" key="10">
    <source>
        <dbReference type="ARBA" id="ARBA00023136"/>
    </source>
</evidence>
<comment type="catalytic activity">
    <reaction evidence="1">
        <text>ATP + protein L-histidine = ADP + protein N-phospho-L-histidine.</text>
        <dbReference type="EC" id="2.7.13.3"/>
    </reaction>
</comment>
<dbReference type="SMART" id="SM00304">
    <property type="entry name" value="HAMP"/>
    <property type="match status" value="1"/>
</dbReference>
<evidence type="ECO:0000256" key="2">
    <source>
        <dbReference type="ARBA" id="ARBA00004370"/>
    </source>
</evidence>
<evidence type="ECO:0000256" key="1">
    <source>
        <dbReference type="ARBA" id="ARBA00000085"/>
    </source>
</evidence>
<evidence type="ECO:0000256" key="7">
    <source>
        <dbReference type="ARBA" id="ARBA00022777"/>
    </source>
</evidence>
<evidence type="ECO:0000313" key="15">
    <source>
        <dbReference type="Proteomes" id="UP000239388"/>
    </source>
</evidence>
<dbReference type="PANTHER" id="PTHR45436">
    <property type="entry name" value="SENSOR HISTIDINE KINASE YKOH"/>
    <property type="match status" value="1"/>
</dbReference>
<dbReference type="PANTHER" id="PTHR45436:SF5">
    <property type="entry name" value="SENSOR HISTIDINE KINASE TRCS"/>
    <property type="match status" value="1"/>
</dbReference>
<evidence type="ECO:0000256" key="6">
    <source>
        <dbReference type="ARBA" id="ARBA00022692"/>
    </source>
</evidence>
<dbReference type="SMART" id="SM00387">
    <property type="entry name" value="HATPase_c"/>
    <property type="match status" value="1"/>
</dbReference>
<keyword evidence="6 11" id="KW-0812">Transmembrane</keyword>
<keyword evidence="9" id="KW-0902">Two-component regulatory system</keyword>
<dbReference type="Pfam" id="PF00672">
    <property type="entry name" value="HAMP"/>
    <property type="match status" value="1"/>
</dbReference>
<dbReference type="EC" id="2.7.13.3" evidence="3"/>
<dbReference type="Gene3D" id="1.10.287.130">
    <property type="match status" value="1"/>
</dbReference>
<evidence type="ECO:0000256" key="5">
    <source>
        <dbReference type="ARBA" id="ARBA00022679"/>
    </source>
</evidence>
<evidence type="ECO:0000256" key="8">
    <source>
        <dbReference type="ARBA" id="ARBA00022989"/>
    </source>
</evidence>
<dbReference type="InterPro" id="IPR050428">
    <property type="entry name" value="TCS_sensor_his_kinase"/>
</dbReference>
<dbReference type="InterPro" id="IPR003660">
    <property type="entry name" value="HAMP_dom"/>
</dbReference>
<dbReference type="AlphaFoldDB" id="A0A2S8FFZ8"/>
<gene>
    <name evidence="14" type="ORF">C5Y98_20855</name>
</gene>
<dbReference type="InterPro" id="IPR003661">
    <property type="entry name" value="HisK_dim/P_dom"/>
</dbReference>
<dbReference type="InterPro" id="IPR003594">
    <property type="entry name" value="HATPase_dom"/>
</dbReference>
<evidence type="ECO:0000256" key="3">
    <source>
        <dbReference type="ARBA" id="ARBA00012438"/>
    </source>
</evidence>
<name>A0A2S8FFZ8_9BACT</name>
<dbReference type="RefSeq" id="WP_105357168.1">
    <property type="nucleotide sequence ID" value="NZ_PUIB01000020.1"/>
</dbReference>
<comment type="subcellular location">
    <subcellularLocation>
        <location evidence="2">Membrane</location>
    </subcellularLocation>
</comment>
<evidence type="ECO:0000256" key="11">
    <source>
        <dbReference type="SAM" id="Phobius"/>
    </source>
</evidence>
<keyword evidence="4" id="KW-0597">Phosphoprotein</keyword>
<sequence length="480" mass="53384">MRLVNRISLFFLAALAICLIGYSASMYFLIRHHMYQEFDDRMHNALHVVTAAIEVESDSVKWQPTEHALHLGDDADDVRWLIIEEPDHVVDASDNLNLSPDDHRDLASFGSKLRTAHDAFSEIEHWRIMQEHLTAPAPKSAQERDPDEFPHLIVTVARDTRGLHADLWQLAALACGLPTVLWILAAIVGRAYCRRALRPVTEMASQAHSITGFQAGTRLPVSRPSDELASLATAFNSLLDRLQESYQRQQRFTSDAAHQLRTPLTVLLGQIDVAMRRPRSEEEYRELLQTLRDQTDELRQMVGALLFIARAEGDDTLPDQETITLSKWLQRYRRKWESHPRSADIRFDIADDASLTTSSSLLSQAIDNLLQNAVKYSSPGSPILVSTFAASEEKIEIVVADSGAGIAPEELPAIFDPFFRSAAARRSGTVGCGLGLTIVSRIANVLGGKVVCESRVGKGSRFVLRLPCESTFPSATLAAR</sequence>
<dbReference type="InterPro" id="IPR036097">
    <property type="entry name" value="HisK_dim/P_sf"/>
</dbReference>